<dbReference type="InterPro" id="IPR017452">
    <property type="entry name" value="GPCR_Rhodpsn_7TM"/>
</dbReference>
<keyword evidence="5" id="KW-0675">Receptor</keyword>
<dbReference type="AlphaFoldDB" id="A0A9J7KN51"/>
<evidence type="ECO:0000313" key="9">
    <source>
        <dbReference type="Proteomes" id="UP000001554"/>
    </source>
</evidence>
<feature type="transmembrane region" description="Helical" evidence="7">
    <location>
        <begin position="118"/>
        <end position="139"/>
    </location>
</feature>
<comment type="similarity">
    <text evidence="5">Belongs to the G-protein coupled receptor 1 family.</text>
</comment>
<evidence type="ECO:0000256" key="6">
    <source>
        <dbReference type="SAM" id="MobiDB-lite"/>
    </source>
</evidence>
<comment type="subcellular location">
    <subcellularLocation>
        <location evidence="1">Membrane</location>
    </subcellularLocation>
</comment>
<dbReference type="GO" id="GO:0007186">
    <property type="term" value="P:G protein-coupled receptor signaling pathway"/>
    <property type="evidence" value="ECO:0000318"/>
    <property type="project" value="GO_Central"/>
</dbReference>
<dbReference type="PANTHER" id="PTHR26451">
    <property type="entry name" value="G_PROTEIN_RECEP_F1_2 DOMAIN-CONTAINING PROTEIN"/>
    <property type="match status" value="1"/>
</dbReference>
<feature type="transmembrane region" description="Helical" evidence="7">
    <location>
        <begin position="160"/>
        <end position="181"/>
    </location>
</feature>
<dbReference type="Proteomes" id="UP000001554">
    <property type="component" value="Chromosome 1"/>
</dbReference>
<dbReference type="InterPro" id="IPR052921">
    <property type="entry name" value="GPCR1_Superfamily_Member"/>
</dbReference>
<feature type="transmembrane region" description="Helical" evidence="7">
    <location>
        <begin position="49"/>
        <end position="71"/>
    </location>
</feature>
<protein>
    <submittedName>
        <fullName evidence="10">Olfactory receptor 2H1-like</fullName>
    </submittedName>
</protein>
<feature type="domain" description="G-protein coupled receptors family 1 profile" evidence="8">
    <location>
        <begin position="60"/>
        <end position="324"/>
    </location>
</feature>
<evidence type="ECO:0000256" key="7">
    <source>
        <dbReference type="SAM" id="Phobius"/>
    </source>
</evidence>
<dbReference type="SMART" id="SM01381">
    <property type="entry name" value="7TM_GPCR_Srsx"/>
    <property type="match status" value="1"/>
</dbReference>
<dbReference type="InterPro" id="IPR000276">
    <property type="entry name" value="GPCR_Rhodpsn"/>
</dbReference>
<evidence type="ECO:0000256" key="3">
    <source>
        <dbReference type="ARBA" id="ARBA00022989"/>
    </source>
</evidence>
<name>A0A9J7KN51_BRAFL</name>
<gene>
    <name evidence="10" type="primary">LOC118409803</name>
</gene>
<reference evidence="9" key="1">
    <citation type="journal article" date="2020" name="Nat. Ecol. Evol.">
        <title>Deeply conserved synteny resolves early events in vertebrate evolution.</title>
        <authorList>
            <person name="Simakov O."/>
            <person name="Marletaz F."/>
            <person name="Yue J.X."/>
            <person name="O'Connell B."/>
            <person name="Jenkins J."/>
            <person name="Brandt A."/>
            <person name="Calef R."/>
            <person name="Tung C.H."/>
            <person name="Huang T.K."/>
            <person name="Schmutz J."/>
            <person name="Satoh N."/>
            <person name="Yu J.K."/>
            <person name="Putnam N.H."/>
            <person name="Green R.E."/>
            <person name="Rokhsar D.S."/>
        </authorList>
    </citation>
    <scope>NUCLEOTIDE SEQUENCE [LARGE SCALE GENOMIC DNA]</scope>
    <source>
        <strain evidence="9">S238N-H82</strain>
    </source>
</reference>
<feature type="transmembrane region" description="Helical" evidence="7">
    <location>
        <begin position="83"/>
        <end position="106"/>
    </location>
</feature>
<evidence type="ECO:0000313" key="10">
    <source>
        <dbReference type="RefSeq" id="XP_035667017.1"/>
    </source>
</evidence>
<dbReference type="Gene3D" id="1.20.1070.10">
    <property type="entry name" value="Rhodopsin 7-helix transmembrane proteins"/>
    <property type="match status" value="1"/>
</dbReference>
<dbReference type="PROSITE" id="PS50262">
    <property type="entry name" value="G_PROTEIN_RECEP_F1_2"/>
    <property type="match status" value="1"/>
</dbReference>
<dbReference type="PROSITE" id="PS00237">
    <property type="entry name" value="G_PROTEIN_RECEP_F1_1"/>
    <property type="match status" value="1"/>
</dbReference>
<dbReference type="PANTHER" id="PTHR26451:SF897">
    <property type="entry name" value="TRACE AMINE-ASSOCIATED RECEPTOR 5-LIKE"/>
    <property type="match status" value="1"/>
</dbReference>
<dbReference type="GO" id="GO:0001609">
    <property type="term" value="F:G protein-coupled adenosine receptor activity"/>
    <property type="evidence" value="ECO:0000318"/>
    <property type="project" value="GO_Central"/>
</dbReference>
<accession>A0A9J7KN51</accession>
<dbReference type="OMA" id="CCDIFIT"/>
<evidence type="ECO:0000256" key="5">
    <source>
        <dbReference type="RuleBase" id="RU000688"/>
    </source>
</evidence>
<proteinExistence type="inferred from homology"/>
<keyword evidence="3 7" id="KW-1133">Transmembrane helix</keyword>
<dbReference type="CDD" id="cd00637">
    <property type="entry name" value="7tm_classA_rhodopsin-like"/>
    <property type="match status" value="1"/>
</dbReference>
<dbReference type="Pfam" id="PF00001">
    <property type="entry name" value="7tm_1"/>
    <property type="match status" value="1"/>
</dbReference>
<feature type="transmembrane region" description="Helical" evidence="7">
    <location>
        <begin position="307"/>
        <end position="327"/>
    </location>
</feature>
<feature type="transmembrane region" description="Helical" evidence="7">
    <location>
        <begin position="212"/>
        <end position="234"/>
    </location>
</feature>
<dbReference type="GeneID" id="118409803"/>
<dbReference type="OrthoDB" id="9984033at2759"/>
<organism evidence="9 10">
    <name type="scientific">Branchiostoma floridae</name>
    <name type="common">Florida lancelet</name>
    <name type="synonym">Amphioxus</name>
    <dbReference type="NCBI Taxonomy" id="7739"/>
    <lineage>
        <taxon>Eukaryota</taxon>
        <taxon>Metazoa</taxon>
        <taxon>Chordata</taxon>
        <taxon>Cephalochordata</taxon>
        <taxon>Leptocardii</taxon>
        <taxon>Amphioxiformes</taxon>
        <taxon>Branchiostomatidae</taxon>
        <taxon>Branchiostoma</taxon>
    </lineage>
</organism>
<evidence type="ECO:0000256" key="4">
    <source>
        <dbReference type="ARBA" id="ARBA00023136"/>
    </source>
</evidence>
<reference evidence="10" key="2">
    <citation type="submission" date="2025-08" db="UniProtKB">
        <authorList>
            <consortium name="RefSeq"/>
        </authorList>
    </citation>
    <scope>IDENTIFICATION</scope>
    <source>
        <strain evidence="10">S238N-H82</strain>
        <tissue evidence="10">Testes</tissue>
    </source>
</reference>
<sequence>MVTMEAQPTLELTTDFPESEFISNHSSENGSMPIIFGTSPLEQALQVTYVTLSYLATLGGNIGVLVVILSYKRLRKPRYYVHCSLACCDIFITTVCIPTVIVNLLYRVNDLGWVWCQVHSAVYMTMSACTLFNLAIMAMDRYYVICWALNYHNVVTTSRVLSLITAAWLTSIVSVAVYQIMSRFADPHQYMPDLLLCTPRVTTTWVSLRYQLPMLCVASALTIASFAVIIFSYVKVYQQASRQHSLIKSQNEGDDVKFLETKAVKTITTHSIIFLIFFVSWSLHGITKLLLENWTFPSDALKAANRTFLLVFLTIPCYSNPIVYGFCNTEIQEAFLDMIKRIRTKGNDVFIGQGTTNSHRHGRAKSYSDDHDENQGCQEAEQV</sequence>
<dbReference type="KEGG" id="bfo:118409803"/>
<keyword evidence="5" id="KW-0297">G-protein coupled receptor</keyword>
<evidence type="ECO:0000256" key="1">
    <source>
        <dbReference type="ARBA" id="ARBA00004370"/>
    </source>
</evidence>
<dbReference type="RefSeq" id="XP_035667017.1">
    <property type="nucleotide sequence ID" value="XM_035811124.1"/>
</dbReference>
<dbReference type="SUPFAM" id="SSF81321">
    <property type="entry name" value="Family A G protein-coupled receptor-like"/>
    <property type="match status" value="1"/>
</dbReference>
<keyword evidence="9" id="KW-1185">Reference proteome</keyword>
<dbReference type="GO" id="GO:0005886">
    <property type="term" value="C:plasma membrane"/>
    <property type="evidence" value="ECO:0000318"/>
    <property type="project" value="GO_Central"/>
</dbReference>
<dbReference type="PRINTS" id="PR00237">
    <property type="entry name" value="GPCRRHODOPSN"/>
</dbReference>
<feature type="region of interest" description="Disordered" evidence="6">
    <location>
        <begin position="354"/>
        <end position="383"/>
    </location>
</feature>
<keyword evidence="4 7" id="KW-0472">Membrane</keyword>
<evidence type="ECO:0000256" key="2">
    <source>
        <dbReference type="ARBA" id="ARBA00022692"/>
    </source>
</evidence>
<evidence type="ECO:0000259" key="8">
    <source>
        <dbReference type="PROSITE" id="PS50262"/>
    </source>
</evidence>
<keyword evidence="2 5" id="KW-0812">Transmembrane</keyword>
<feature type="transmembrane region" description="Helical" evidence="7">
    <location>
        <begin position="267"/>
        <end position="287"/>
    </location>
</feature>
<keyword evidence="5" id="KW-0807">Transducer</keyword>